<name>A0AAQ3M363_9PEZI</name>
<dbReference type="EMBL" id="CP138583">
    <property type="protein sequence ID" value="WPH00172.1"/>
    <property type="molecule type" value="Genomic_DNA"/>
</dbReference>
<gene>
    <name evidence="2" type="ORF">R9X50_00299500</name>
</gene>
<dbReference type="InterPro" id="IPR045114">
    <property type="entry name" value="Csn12-like"/>
</dbReference>
<evidence type="ECO:0008006" key="4">
    <source>
        <dbReference type="Google" id="ProtNLM"/>
    </source>
</evidence>
<proteinExistence type="predicted"/>
<feature type="region of interest" description="Disordered" evidence="1">
    <location>
        <begin position="411"/>
        <end position="430"/>
    </location>
</feature>
<dbReference type="Proteomes" id="UP001303373">
    <property type="component" value="Chromosome 4"/>
</dbReference>
<dbReference type="SMART" id="SM00753">
    <property type="entry name" value="PAM"/>
    <property type="match status" value="1"/>
</dbReference>
<evidence type="ECO:0000313" key="2">
    <source>
        <dbReference type="EMBL" id="WPH00172.1"/>
    </source>
</evidence>
<reference evidence="2 3" key="1">
    <citation type="submission" date="2023-11" db="EMBL/GenBank/DDBJ databases">
        <title>An acidophilic fungus is an integral part of prey digestion in a carnivorous sundew plant.</title>
        <authorList>
            <person name="Tsai I.J."/>
        </authorList>
    </citation>
    <scope>NUCLEOTIDE SEQUENCE [LARGE SCALE GENOMIC DNA]</scope>
    <source>
        <strain evidence="2">169a</strain>
    </source>
</reference>
<protein>
    <recommendedName>
        <fullName evidence="4">PCI domain-containing protein</fullName>
    </recommendedName>
</protein>
<sequence length="537" mass="59094">MATPTISQFLTGIDGFVSSRNATELADYLTLEPPFGDIYHKMIAELRQAYPAHRGEELEQMCGQALKTARSESWNAFIKFMAQYLAYLRDVSSDADQYLATYESLSELLQRANSALANVELGHLMLPTVISCAKCVCRLAIGLDKRPELIAHLRSATGGGDDGGVRESLPEQAANIVRGAFVTCLNDRSSGGGVSNFGKPQGKTVGIFVLANLCLKILFQCRKTRNATQIFENIYNLAPPLAAYPKSERVAYLYYLGRFLFTTAQFSRARRALQAAYDESPARPDCARQRRHILIYLLTCNILLGRFPSDALLSRPEADGLAMRFSPLCQAIQKGDVASYRRHLDLNSPHASWFLIFRLLIPLRHRGEVLVWRSLIRRAWLINGTRPRPDSRVAPQVDLHDLVTYFTYFDTQDPTNSPSDEPDADLAETPTYPTPHDPMPPLIQTEAIVASLITQRLINGFISHARAKFAITGVKNKNGDVLAAGFPTVASVLTLGDDEASDVPGWPVKKPSLAAGMLPRPGPGMVFNLSGARGVGA</sequence>
<accession>A0AAQ3M363</accession>
<evidence type="ECO:0000313" key="3">
    <source>
        <dbReference type="Proteomes" id="UP001303373"/>
    </source>
</evidence>
<dbReference type="GO" id="GO:0003723">
    <property type="term" value="F:RNA binding"/>
    <property type="evidence" value="ECO:0007669"/>
    <property type="project" value="InterPro"/>
</dbReference>
<keyword evidence="3" id="KW-1185">Reference proteome</keyword>
<dbReference type="AlphaFoldDB" id="A0AAQ3M363"/>
<dbReference type="GO" id="GO:0003690">
    <property type="term" value="F:double-stranded DNA binding"/>
    <property type="evidence" value="ECO:0007669"/>
    <property type="project" value="InterPro"/>
</dbReference>
<organism evidence="2 3">
    <name type="scientific">Acrodontium crateriforme</name>
    <dbReference type="NCBI Taxonomy" id="150365"/>
    <lineage>
        <taxon>Eukaryota</taxon>
        <taxon>Fungi</taxon>
        <taxon>Dikarya</taxon>
        <taxon>Ascomycota</taxon>
        <taxon>Pezizomycotina</taxon>
        <taxon>Dothideomycetes</taxon>
        <taxon>Dothideomycetidae</taxon>
        <taxon>Mycosphaerellales</taxon>
        <taxon>Teratosphaeriaceae</taxon>
        <taxon>Acrodontium</taxon>
    </lineage>
</organism>
<evidence type="ECO:0000256" key="1">
    <source>
        <dbReference type="SAM" id="MobiDB-lite"/>
    </source>
</evidence>
<dbReference type="PANTHER" id="PTHR12732:SF8">
    <property type="entry name" value="NUCLEAR MRNA EXPORT PROTEIN THP1"/>
    <property type="match status" value="1"/>
</dbReference>
<dbReference type="PANTHER" id="PTHR12732">
    <property type="entry name" value="UNCHARACTERIZED PROTEASOME COMPONENT REGION PCI-CONTAINING"/>
    <property type="match status" value="1"/>
</dbReference>